<accession>A0A831TGH2</accession>
<dbReference type="AlphaFoldDB" id="A0A831TGH2"/>
<dbReference type="SUPFAM" id="SSF102198">
    <property type="entry name" value="Putative cyclase"/>
    <property type="match status" value="1"/>
</dbReference>
<protein>
    <submittedName>
        <fullName evidence="1">Cyclase family protein</fullName>
    </submittedName>
</protein>
<organism evidence="1">
    <name type="scientific">Thermorudis peleae</name>
    <dbReference type="NCBI Taxonomy" id="1382356"/>
    <lineage>
        <taxon>Bacteria</taxon>
        <taxon>Pseudomonadati</taxon>
        <taxon>Thermomicrobiota</taxon>
        <taxon>Thermomicrobia</taxon>
        <taxon>Thermomicrobia incertae sedis</taxon>
        <taxon>Thermorudis</taxon>
    </lineage>
</organism>
<gene>
    <name evidence="1" type="ORF">ENP34_04580</name>
</gene>
<dbReference type="InterPro" id="IPR007325">
    <property type="entry name" value="KFase/CYL"/>
</dbReference>
<proteinExistence type="predicted"/>
<dbReference type="Pfam" id="PF04199">
    <property type="entry name" value="Cyclase"/>
    <property type="match status" value="1"/>
</dbReference>
<reference evidence="1" key="1">
    <citation type="journal article" date="2020" name="mSystems">
        <title>Genome- and Community-Level Interaction Insights into Carbon Utilization and Element Cycling Functions of Hydrothermarchaeota in Hydrothermal Sediment.</title>
        <authorList>
            <person name="Zhou Z."/>
            <person name="Liu Y."/>
            <person name="Xu W."/>
            <person name="Pan J."/>
            <person name="Luo Z.H."/>
            <person name="Li M."/>
        </authorList>
    </citation>
    <scope>NUCLEOTIDE SEQUENCE [LARGE SCALE GENOMIC DNA]</scope>
    <source>
        <strain evidence="1">SpSt-210</strain>
    </source>
</reference>
<dbReference type="EMBL" id="DSIY01000105">
    <property type="protein sequence ID" value="HEG90708.1"/>
    <property type="molecule type" value="Genomic_DNA"/>
</dbReference>
<sequence>MRPRIVDLTHPLGPAIPMFPGLPGPEIEEFLSREASGERYAPGVSFVIHRYRLIGNSGTYLDAPYHRYEDGLDLSSLPLDHTADLPGVMVDVADQVEAGRLAIGPERFVDLDLAGCAVLVRTGWDARWGTPDYLGTNPYLTGEAADALVAAGAVLVGIDSWNVDDVADLTRPVHSRLLVQGIPIVENLRGLDRLPRRGFRFHAAPLPLLGGSSVPVRAYAIVVER</sequence>
<dbReference type="Gene3D" id="3.50.30.50">
    <property type="entry name" value="Putative cyclase"/>
    <property type="match status" value="1"/>
</dbReference>
<dbReference type="PANTHER" id="PTHR31118:SF32">
    <property type="entry name" value="KYNURENINE FORMAMIDASE"/>
    <property type="match status" value="1"/>
</dbReference>
<dbReference type="InterPro" id="IPR037175">
    <property type="entry name" value="KFase_sf"/>
</dbReference>
<dbReference type="GO" id="GO:0004061">
    <property type="term" value="F:arylformamidase activity"/>
    <property type="evidence" value="ECO:0007669"/>
    <property type="project" value="InterPro"/>
</dbReference>
<comment type="caution">
    <text evidence="1">The sequence shown here is derived from an EMBL/GenBank/DDBJ whole genome shotgun (WGS) entry which is preliminary data.</text>
</comment>
<dbReference type="PANTHER" id="PTHR31118">
    <property type="entry name" value="CYCLASE-LIKE PROTEIN 2"/>
    <property type="match status" value="1"/>
</dbReference>
<evidence type="ECO:0000313" key="1">
    <source>
        <dbReference type="EMBL" id="HEG90708.1"/>
    </source>
</evidence>
<name>A0A831TGH2_9BACT</name>
<dbReference type="GO" id="GO:0019441">
    <property type="term" value="P:L-tryptophan catabolic process to kynurenine"/>
    <property type="evidence" value="ECO:0007669"/>
    <property type="project" value="InterPro"/>
</dbReference>